<evidence type="ECO:0000313" key="2">
    <source>
        <dbReference type="Proteomes" id="UP000184440"/>
    </source>
</evidence>
<evidence type="ECO:0000313" key="1">
    <source>
        <dbReference type="EMBL" id="SHN38722.1"/>
    </source>
</evidence>
<sequence>MRDDDRPTLVTLVPDGYQTEYVGRLSDGRQFVLTWPFIMGRPAGGPTDFTAVYLFDSAGRFLDAQIQPLPVDLPSTGLQPFLDSRLAELGEVVGQRGTRELPSVLRAVG</sequence>
<reference evidence="1 2" key="1">
    <citation type="submission" date="2016-11" db="EMBL/GenBank/DDBJ databases">
        <authorList>
            <person name="Jaros S."/>
            <person name="Januszkiewicz K."/>
            <person name="Wedrychowicz H."/>
        </authorList>
    </citation>
    <scope>NUCLEOTIDE SEQUENCE [LARGE SCALE GENOMIC DNA]</scope>
    <source>
        <strain evidence="1 2">DSM 46144</strain>
    </source>
</reference>
<dbReference type="Proteomes" id="UP000184440">
    <property type="component" value="Unassembled WGS sequence"/>
</dbReference>
<gene>
    <name evidence="1" type="ORF">SAMN05443668_106126</name>
</gene>
<accession>A0A1M7R212</accession>
<name>A0A1M7R212_9ACTN</name>
<dbReference type="OrthoDB" id="9155636at2"/>
<dbReference type="EMBL" id="FRCS01000006">
    <property type="protein sequence ID" value="SHN38722.1"/>
    <property type="molecule type" value="Genomic_DNA"/>
</dbReference>
<dbReference type="AlphaFoldDB" id="A0A1M7R212"/>
<organism evidence="1 2">
    <name type="scientific">Cryptosporangium aurantiacum</name>
    <dbReference type="NCBI Taxonomy" id="134849"/>
    <lineage>
        <taxon>Bacteria</taxon>
        <taxon>Bacillati</taxon>
        <taxon>Actinomycetota</taxon>
        <taxon>Actinomycetes</taxon>
        <taxon>Cryptosporangiales</taxon>
        <taxon>Cryptosporangiaceae</taxon>
        <taxon>Cryptosporangium</taxon>
    </lineage>
</organism>
<dbReference type="RefSeq" id="WP_073259402.1">
    <property type="nucleotide sequence ID" value="NZ_FRCS01000006.1"/>
</dbReference>
<proteinExistence type="predicted"/>
<protein>
    <submittedName>
        <fullName evidence="1">Uncharacterized protein</fullName>
    </submittedName>
</protein>
<keyword evidence="2" id="KW-1185">Reference proteome</keyword>